<dbReference type="InterPro" id="IPR002401">
    <property type="entry name" value="Cyt_P450_E_grp-I"/>
</dbReference>
<evidence type="ECO:0000256" key="6">
    <source>
        <dbReference type="ARBA" id="ARBA00023004"/>
    </source>
</evidence>
<dbReference type="PRINTS" id="PR00463">
    <property type="entry name" value="EP450I"/>
</dbReference>
<evidence type="ECO:0000256" key="4">
    <source>
        <dbReference type="ARBA" id="ARBA00022617"/>
    </source>
</evidence>
<dbReference type="OrthoDB" id="4935633at2759"/>
<feature type="binding site" description="axial binding residue" evidence="7">
    <location>
        <position position="450"/>
    </location>
    <ligand>
        <name>heme</name>
        <dbReference type="ChEBI" id="CHEBI:30413"/>
    </ligand>
    <ligandPart>
        <name>Fe</name>
        <dbReference type="ChEBI" id="CHEBI:18248"/>
    </ligandPart>
</feature>
<comment type="caution">
    <text evidence="10">The sequence shown here is derived from an EMBL/GenBank/DDBJ whole genome shotgun (WGS) entry which is preliminary data.</text>
</comment>
<dbReference type="InterPro" id="IPR050121">
    <property type="entry name" value="Cytochrome_P450_monoxygenase"/>
</dbReference>
<evidence type="ECO:0000256" key="7">
    <source>
        <dbReference type="PIRSR" id="PIRSR602401-1"/>
    </source>
</evidence>
<dbReference type="PROSITE" id="PS00086">
    <property type="entry name" value="CYTOCHROME_P450"/>
    <property type="match status" value="1"/>
</dbReference>
<dbReference type="PANTHER" id="PTHR24305:SF210">
    <property type="entry name" value="CYTOCHROME P450 MONOOXYGENASE ASQL-RELATED"/>
    <property type="match status" value="1"/>
</dbReference>
<dbReference type="EMBL" id="JAGPNK010000018">
    <property type="protein sequence ID" value="KAH7305436.1"/>
    <property type="molecule type" value="Genomic_DNA"/>
</dbReference>
<dbReference type="Proteomes" id="UP000813444">
    <property type="component" value="Unassembled WGS sequence"/>
</dbReference>
<keyword evidence="9" id="KW-1133">Transmembrane helix</keyword>
<keyword evidence="8" id="KW-0503">Monooxygenase</keyword>
<evidence type="ECO:0000256" key="9">
    <source>
        <dbReference type="SAM" id="Phobius"/>
    </source>
</evidence>
<proteinExistence type="inferred from homology"/>
<keyword evidence="11" id="KW-1185">Reference proteome</keyword>
<keyword evidence="9" id="KW-0472">Membrane</keyword>
<sequence length="507" mass="57030">MLLSVAIESPVETAVHVSSALICIYIISLTFYNLLFHPLSKFPGPVHYRASILPWAYRTLRGDLSIKLLQLHEKYGTVVRISPSELSFSDHAAWRDVYGSAETAKHHKFYSALSFGGLLPQIIIDAENGPHKILKGFMTDGLSDRSARRQEKLLLSHLDAMLVQINRELKREGKSNGPNTGHEGLVLDLNEWFTWLIFDMVGDLVLGESFGCVQHRRKTPLIKVLTEVTEAGSLVVVLWHVGLKFLVTGLQYLAGGKFLQVLDETKTRLVSRMTTKIGRDDLIEPIIRAEQEGKLSFDHLLGTTTTLLIAGTDTTKSGLLSFLYHITSSPDCLEKLTDEIRSAFASEADICLLRLEELKYLNICIKEFLRIHPPAPMGFPRVAGKGGRVISGIPVPENTVMSVDGYCITHLERNFHKPYEFHPERFLGVDEFKNDTLQASQPFSLGPHSCPGRSFGLAIMRLTIAKMIWNFDLETCPLSRQWTLKQKIYVLWKPKPLFIRVNPLASK</sequence>
<name>A0A8K0WM10_9HYPO</name>
<organism evidence="10 11">
    <name type="scientific">Stachybotrys elegans</name>
    <dbReference type="NCBI Taxonomy" id="80388"/>
    <lineage>
        <taxon>Eukaryota</taxon>
        <taxon>Fungi</taxon>
        <taxon>Dikarya</taxon>
        <taxon>Ascomycota</taxon>
        <taxon>Pezizomycotina</taxon>
        <taxon>Sordariomycetes</taxon>
        <taxon>Hypocreomycetidae</taxon>
        <taxon>Hypocreales</taxon>
        <taxon>Stachybotryaceae</taxon>
        <taxon>Stachybotrys</taxon>
    </lineage>
</organism>
<reference evidence="10" key="1">
    <citation type="journal article" date="2021" name="Nat. Commun.">
        <title>Genetic determinants of endophytism in the Arabidopsis root mycobiome.</title>
        <authorList>
            <person name="Mesny F."/>
            <person name="Miyauchi S."/>
            <person name="Thiergart T."/>
            <person name="Pickel B."/>
            <person name="Atanasova L."/>
            <person name="Karlsson M."/>
            <person name="Huettel B."/>
            <person name="Barry K.W."/>
            <person name="Haridas S."/>
            <person name="Chen C."/>
            <person name="Bauer D."/>
            <person name="Andreopoulos W."/>
            <person name="Pangilinan J."/>
            <person name="LaButti K."/>
            <person name="Riley R."/>
            <person name="Lipzen A."/>
            <person name="Clum A."/>
            <person name="Drula E."/>
            <person name="Henrissat B."/>
            <person name="Kohler A."/>
            <person name="Grigoriev I.V."/>
            <person name="Martin F.M."/>
            <person name="Hacquard S."/>
        </authorList>
    </citation>
    <scope>NUCLEOTIDE SEQUENCE</scope>
    <source>
        <strain evidence="10">MPI-CAGE-CH-0235</strain>
    </source>
</reference>
<dbReference type="InterPro" id="IPR001128">
    <property type="entry name" value="Cyt_P450"/>
</dbReference>
<evidence type="ECO:0000256" key="3">
    <source>
        <dbReference type="ARBA" id="ARBA00010617"/>
    </source>
</evidence>
<dbReference type="PANTHER" id="PTHR24305">
    <property type="entry name" value="CYTOCHROME P450"/>
    <property type="match status" value="1"/>
</dbReference>
<dbReference type="Pfam" id="PF00067">
    <property type="entry name" value="p450"/>
    <property type="match status" value="1"/>
</dbReference>
<dbReference type="InterPro" id="IPR017972">
    <property type="entry name" value="Cyt_P450_CS"/>
</dbReference>
<evidence type="ECO:0000313" key="10">
    <source>
        <dbReference type="EMBL" id="KAH7305436.1"/>
    </source>
</evidence>
<keyword evidence="8" id="KW-0560">Oxidoreductase</keyword>
<keyword evidence="4 7" id="KW-0349">Heme</keyword>
<dbReference type="CDD" id="cd11058">
    <property type="entry name" value="CYP60B-like"/>
    <property type="match status" value="1"/>
</dbReference>
<evidence type="ECO:0000256" key="8">
    <source>
        <dbReference type="RuleBase" id="RU000461"/>
    </source>
</evidence>
<evidence type="ECO:0000256" key="1">
    <source>
        <dbReference type="ARBA" id="ARBA00001971"/>
    </source>
</evidence>
<feature type="transmembrane region" description="Helical" evidence="9">
    <location>
        <begin position="15"/>
        <end position="35"/>
    </location>
</feature>
<keyword evidence="6 7" id="KW-0408">Iron</keyword>
<evidence type="ECO:0000256" key="2">
    <source>
        <dbReference type="ARBA" id="ARBA00004685"/>
    </source>
</evidence>
<accession>A0A8K0WM10</accession>
<evidence type="ECO:0000313" key="11">
    <source>
        <dbReference type="Proteomes" id="UP000813444"/>
    </source>
</evidence>
<dbReference type="GO" id="GO:0020037">
    <property type="term" value="F:heme binding"/>
    <property type="evidence" value="ECO:0007669"/>
    <property type="project" value="InterPro"/>
</dbReference>
<comment type="pathway">
    <text evidence="2">Mycotoxin biosynthesis.</text>
</comment>
<dbReference type="AlphaFoldDB" id="A0A8K0WM10"/>
<comment type="cofactor">
    <cofactor evidence="1 7">
        <name>heme</name>
        <dbReference type="ChEBI" id="CHEBI:30413"/>
    </cofactor>
</comment>
<protein>
    <submittedName>
        <fullName evidence="10">Cytochrome P450</fullName>
    </submittedName>
</protein>
<comment type="similarity">
    <text evidence="3 8">Belongs to the cytochrome P450 family.</text>
</comment>
<gene>
    <name evidence="10" type="ORF">B0I35DRAFT_443790</name>
</gene>
<dbReference type="SUPFAM" id="SSF48264">
    <property type="entry name" value="Cytochrome P450"/>
    <property type="match status" value="1"/>
</dbReference>
<dbReference type="InterPro" id="IPR036396">
    <property type="entry name" value="Cyt_P450_sf"/>
</dbReference>
<keyword evidence="5 7" id="KW-0479">Metal-binding</keyword>
<dbReference type="GO" id="GO:0005506">
    <property type="term" value="F:iron ion binding"/>
    <property type="evidence" value="ECO:0007669"/>
    <property type="project" value="InterPro"/>
</dbReference>
<evidence type="ECO:0000256" key="5">
    <source>
        <dbReference type="ARBA" id="ARBA00022723"/>
    </source>
</evidence>
<dbReference type="GO" id="GO:0004497">
    <property type="term" value="F:monooxygenase activity"/>
    <property type="evidence" value="ECO:0007669"/>
    <property type="project" value="UniProtKB-KW"/>
</dbReference>
<dbReference type="GO" id="GO:0016705">
    <property type="term" value="F:oxidoreductase activity, acting on paired donors, with incorporation or reduction of molecular oxygen"/>
    <property type="evidence" value="ECO:0007669"/>
    <property type="project" value="InterPro"/>
</dbReference>
<keyword evidence="9" id="KW-0812">Transmembrane</keyword>
<dbReference type="Gene3D" id="1.10.630.10">
    <property type="entry name" value="Cytochrome P450"/>
    <property type="match status" value="1"/>
</dbReference>